<evidence type="ECO:0000256" key="1">
    <source>
        <dbReference type="ARBA" id="ARBA00004141"/>
    </source>
</evidence>
<name>A0A8G2F2F2_9BACT</name>
<dbReference type="AlphaFoldDB" id="A0A8G2F2F2"/>
<feature type="domain" description="O-antigen ligase-related" evidence="6">
    <location>
        <begin position="261"/>
        <end position="403"/>
    </location>
</feature>
<sequence>MKPCDNTYIRNQIPINLLYILFAIGLGGIGVALIFNNLGLGITIAAIPLICILSIYILQIPTVLLFVIFTVNYFIMGITRYVNIEGISVLMDILYALAIILIFMHSTLLHDIEWKRAINILTISSFIWVVYCILELVNPSAVFQGWLLSRNLIINGLIISVLTSLLCTRYKTIQALLIIFSLFTIIAVIKAIIQKFIGFDLYERIWLIDDTTHLLSTGTRYFSFFTDASNFGANMGCAGILFGISAFYIRTKWLKIYYLIVSILAIYAMFLSGTRGAMIVPIAGLALFILISKNAKAIITSGSTLVFIYIFFAFTTIGQGNTMIRRMRTAFTPTKDASFNVRKENQRKLGTYLKHKPFGEGLGLSGDGLGWKISRRFTTSIPTDSWYVKIWVETGVVGLVIYLGMIFISIGRGAWILAYKIRDPELKGQLTGWLCGIFGMFISAYGNSFWGQFPTMIIAFMGLTIVLNAKYFDNEINCSSSTINTSK</sequence>
<feature type="transmembrane region" description="Helical" evidence="5">
    <location>
        <begin position="17"/>
        <end position="35"/>
    </location>
</feature>
<dbReference type="GO" id="GO:0016874">
    <property type="term" value="F:ligase activity"/>
    <property type="evidence" value="ECO:0007669"/>
    <property type="project" value="UniProtKB-KW"/>
</dbReference>
<keyword evidence="8" id="KW-1185">Reference proteome</keyword>
<feature type="transmembrane region" description="Helical" evidence="5">
    <location>
        <begin position="396"/>
        <end position="418"/>
    </location>
</feature>
<evidence type="ECO:0000256" key="3">
    <source>
        <dbReference type="ARBA" id="ARBA00022989"/>
    </source>
</evidence>
<evidence type="ECO:0000313" key="8">
    <source>
        <dbReference type="Proteomes" id="UP000236725"/>
    </source>
</evidence>
<dbReference type="InterPro" id="IPR051533">
    <property type="entry name" value="WaaL-like"/>
</dbReference>
<feature type="transmembrane region" description="Helical" evidence="5">
    <location>
        <begin position="63"/>
        <end position="81"/>
    </location>
</feature>
<comment type="caution">
    <text evidence="7">The sequence shown here is derived from an EMBL/GenBank/DDBJ whole genome shotgun (WGS) entry which is preliminary data.</text>
</comment>
<accession>A0A8G2F2F2</accession>
<dbReference type="Proteomes" id="UP000236725">
    <property type="component" value="Unassembled WGS sequence"/>
</dbReference>
<protein>
    <submittedName>
        <fullName evidence="7">O-Antigen ligase</fullName>
    </submittedName>
</protein>
<dbReference type="RefSeq" id="WP_103984197.1">
    <property type="nucleotide sequence ID" value="NZ_FNVS01000020.1"/>
</dbReference>
<evidence type="ECO:0000256" key="2">
    <source>
        <dbReference type="ARBA" id="ARBA00022692"/>
    </source>
</evidence>
<dbReference type="Pfam" id="PF04932">
    <property type="entry name" value="Wzy_C"/>
    <property type="match status" value="1"/>
</dbReference>
<keyword evidence="7" id="KW-0436">Ligase</keyword>
<evidence type="ECO:0000259" key="6">
    <source>
        <dbReference type="Pfam" id="PF04932"/>
    </source>
</evidence>
<reference evidence="7 8" key="1">
    <citation type="submission" date="2016-10" db="EMBL/GenBank/DDBJ databases">
        <authorList>
            <person name="Varghese N."/>
            <person name="Submissions S."/>
        </authorList>
    </citation>
    <scope>NUCLEOTIDE SEQUENCE [LARGE SCALE GENOMIC DNA]</scope>
    <source>
        <strain evidence="7 8">DSM 29073</strain>
    </source>
</reference>
<proteinExistence type="predicted"/>
<feature type="transmembrane region" description="Helical" evidence="5">
    <location>
        <begin position="87"/>
        <end position="105"/>
    </location>
</feature>
<evidence type="ECO:0000256" key="5">
    <source>
        <dbReference type="SAM" id="Phobius"/>
    </source>
</evidence>
<feature type="transmembrane region" description="Helical" evidence="5">
    <location>
        <begin position="117"/>
        <end position="137"/>
    </location>
</feature>
<dbReference type="PANTHER" id="PTHR37422">
    <property type="entry name" value="TEICHURONIC ACID BIOSYNTHESIS PROTEIN TUAE"/>
    <property type="match status" value="1"/>
</dbReference>
<feature type="transmembrane region" description="Helical" evidence="5">
    <location>
        <begin position="149"/>
        <end position="168"/>
    </location>
</feature>
<keyword evidence="2 5" id="KW-0812">Transmembrane</keyword>
<comment type="subcellular location">
    <subcellularLocation>
        <location evidence="1">Membrane</location>
        <topology evidence="1">Multi-pass membrane protein</topology>
    </subcellularLocation>
</comment>
<organism evidence="7 8">
    <name type="scientific">Parabacteroides chinchillae</name>
    <dbReference type="NCBI Taxonomy" id="871327"/>
    <lineage>
        <taxon>Bacteria</taxon>
        <taxon>Pseudomonadati</taxon>
        <taxon>Bacteroidota</taxon>
        <taxon>Bacteroidia</taxon>
        <taxon>Bacteroidales</taxon>
        <taxon>Tannerellaceae</taxon>
        <taxon>Parabacteroides</taxon>
    </lineage>
</organism>
<evidence type="ECO:0000313" key="7">
    <source>
        <dbReference type="EMBL" id="SEG20636.1"/>
    </source>
</evidence>
<evidence type="ECO:0000256" key="4">
    <source>
        <dbReference type="ARBA" id="ARBA00023136"/>
    </source>
</evidence>
<dbReference type="EMBL" id="FNVS01000020">
    <property type="protein sequence ID" value="SEG20636.1"/>
    <property type="molecule type" value="Genomic_DNA"/>
</dbReference>
<feature type="transmembrane region" description="Helical" evidence="5">
    <location>
        <begin position="430"/>
        <end position="446"/>
    </location>
</feature>
<feature type="transmembrane region" description="Helical" evidence="5">
    <location>
        <begin position="41"/>
        <end position="58"/>
    </location>
</feature>
<feature type="transmembrane region" description="Helical" evidence="5">
    <location>
        <begin position="295"/>
        <end position="318"/>
    </location>
</feature>
<dbReference type="PANTHER" id="PTHR37422:SF17">
    <property type="entry name" value="O-ANTIGEN LIGASE"/>
    <property type="match status" value="1"/>
</dbReference>
<feature type="transmembrane region" description="Helical" evidence="5">
    <location>
        <begin position="175"/>
        <end position="193"/>
    </location>
</feature>
<feature type="transmembrane region" description="Helical" evidence="5">
    <location>
        <begin position="231"/>
        <end position="249"/>
    </location>
</feature>
<keyword evidence="4 5" id="KW-0472">Membrane</keyword>
<dbReference type="InterPro" id="IPR007016">
    <property type="entry name" value="O-antigen_ligase-rel_domated"/>
</dbReference>
<dbReference type="GO" id="GO:0016020">
    <property type="term" value="C:membrane"/>
    <property type="evidence" value="ECO:0007669"/>
    <property type="project" value="UniProtKB-SubCell"/>
</dbReference>
<keyword evidence="3 5" id="KW-1133">Transmembrane helix</keyword>
<feature type="transmembrane region" description="Helical" evidence="5">
    <location>
        <begin position="256"/>
        <end position="289"/>
    </location>
</feature>
<gene>
    <name evidence="7" type="ORF">SAMN05444001_12027</name>
</gene>